<dbReference type="Proteomes" id="UP001055439">
    <property type="component" value="Chromosome 10"/>
</dbReference>
<sequence>MHPLDSNFSVDRPVVAAATAARLCIECRLFPLNRQVDISMIDYCRCSNNTPPVEERGPRIVCFFLSEAPSALSQPSSPFLPALTTTFSSLRRHLALFSLSRWLSLWSPTSTATSSFGGCNPSVVGRPPSIRTITGGERHQEEAGGDSHTLLFPKRWLFSDRGYPASFTI</sequence>
<keyword evidence="2" id="KW-1185">Reference proteome</keyword>
<dbReference type="AlphaFoldDB" id="A0A9E7JFE6"/>
<gene>
    <name evidence="1" type="ORF">MUK42_10137</name>
</gene>
<protein>
    <submittedName>
        <fullName evidence="1">Uncharacterized protein</fullName>
    </submittedName>
</protein>
<name>A0A9E7JFE6_9LILI</name>
<accession>A0A9E7JFE6</accession>
<evidence type="ECO:0000313" key="1">
    <source>
        <dbReference type="EMBL" id="URD78929.1"/>
    </source>
</evidence>
<reference evidence="1" key="1">
    <citation type="submission" date="2022-05" db="EMBL/GenBank/DDBJ databases">
        <title>The Musa troglodytarum L. genome provides insights into the mechanism of non-climacteric behaviour and enrichment of carotenoids.</title>
        <authorList>
            <person name="Wang J."/>
        </authorList>
    </citation>
    <scope>NUCLEOTIDE SEQUENCE</scope>
    <source>
        <tissue evidence="1">Leaf</tissue>
    </source>
</reference>
<evidence type="ECO:0000313" key="2">
    <source>
        <dbReference type="Proteomes" id="UP001055439"/>
    </source>
</evidence>
<proteinExistence type="predicted"/>
<organism evidence="1 2">
    <name type="scientific">Musa troglodytarum</name>
    <name type="common">fe'i banana</name>
    <dbReference type="NCBI Taxonomy" id="320322"/>
    <lineage>
        <taxon>Eukaryota</taxon>
        <taxon>Viridiplantae</taxon>
        <taxon>Streptophyta</taxon>
        <taxon>Embryophyta</taxon>
        <taxon>Tracheophyta</taxon>
        <taxon>Spermatophyta</taxon>
        <taxon>Magnoliopsida</taxon>
        <taxon>Liliopsida</taxon>
        <taxon>Zingiberales</taxon>
        <taxon>Musaceae</taxon>
        <taxon>Musa</taxon>
    </lineage>
</organism>
<dbReference type="EMBL" id="CP097503">
    <property type="protein sequence ID" value="URD78929.1"/>
    <property type="molecule type" value="Genomic_DNA"/>
</dbReference>